<gene>
    <name evidence="1" type="ORF">EAH88_11275</name>
</gene>
<organism evidence="1 2">
    <name type="scientific">Rhodanobacter glycinis</name>
    <dbReference type="NCBI Taxonomy" id="582702"/>
    <lineage>
        <taxon>Bacteria</taxon>
        <taxon>Pseudomonadati</taxon>
        <taxon>Pseudomonadota</taxon>
        <taxon>Gammaproteobacteria</taxon>
        <taxon>Lysobacterales</taxon>
        <taxon>Rhodanobacteraceae</taxon>
        <taxon>Rhodanobacter</taxon>
    </lineage>
</organism>
<proteinExistence type="predicted"/>
<reference evidence="1 2" key="1">
    <citation type="journal article" date="2019" name="Environ. Microbiol.">
        <title>Species interactions and distinct microbial communities in high Arctic permafrost affected cryosols are associated with the CH4 and CO2 gas fluxes.</title>
        <authorList>
            <person name="Altshuler I."/>
            <person name="Hamel J."/>
            <person name="Turney S."/>
            <person name="Magnuson E."/>
            <person name="Levesque R."/>
            <person name="Greer C."/>
            <person name="Whyte L.G."/>
        </authorList>
    </citation>
    <scope>NUCLEOTIDE SEQUENCE [LARGE SCALE GENOMIC DNA]</scope>
    <source>
        <strain evidence="1 2">S13Y</strain>
    </source>
</reference>
<evidence type="ECO:0000313" key="1">
    <source>
        <dbReference type="EMBL" id="TPG08218.1"/>
    </source>
</evidence>
<comment type="caution">
    <text evidence="1">The sequence shown here is derived from an EMBL/GenBank/DDBJ whole genome shotgun (WGS) entry which is preliminary data.</text>
</comment>
<accession>A0A502C5P7</accession>
<dbReference type="EMBL" id="RCZO01000006">
    <property type="protein sequence ID" value="TPG08218.1"/>
    <property type="molecule type" value="Genomic_DNA"/>
</dbReference>
<protein>
    <submittedName>
        <fullName evidence="1">Uncharacterized protein</fullName>
    </submittedName>
</protein>
<keyword evidence="2" id="KW-1185">Reference proteome</keyword>
<dbReference type="Proteomes" id="UP000319486">
    <property type="component" value="Unassembled WGS sequence"/>
</dbReference>
<evidence type="ECO:0000313" key="2">
    <source>
        <dbReference type="Proteomes" id="UP000319486"/>
    </source>
</evidence>
<sequence>MHWTKLPRVQEAATVKCAKKAMWPPAIVTRCGKSYVFFSANDICSDEEIGGIGVAVVGPLHRGDGRAVRVLPGSVIERISARSDMVRPTCSGGMSRLQ</sequence>
<name>A0A502C5P7_9GAMM</name>
<dbReference type="AlphaFoldDB" id="A0A502C5P7"/>